<feature type="region of interest" description="Disordered" evidence="1">
    <location>
        <begin position="182"/>
        <end position="216"/>
    </location>
</feature>
<dbReference type="Proteomes" id="UP000585474">
    <property type="component" value="Unassembled WGS sequence"/>
</dbReference>
<comment type="caution">
    <text evidence="2">The sequence shown here is derived from an EMBL/GenBank/DDBJ whole genome shotgun (WGS) entry which is preliminary data.</text>
</comment>
<keyword evidence="3" id="KW-1185">Reference proteome</keyword>
<evidence type="ECO:0000256" key="1">
    <source>
        <dbReference type="SAM" id="MobiDB-lite"/>
    </source>
</evidence>
<name>A0A7J0EIE0_9ERIC</name>
<dbReference type="AlphaFoldDB" id="A0A7J0EIE0"/>
<organism evidence="2 3">
    <name type="scientific">Actinidia rufa</name>
    <dbReference type="NCBI Taxonomy" id="165716"/>
    <lineage>
        <taxon>Eukaryota</taxon>
        <taxon>Viridiplantae</taxon>
        <taxon>Streptophyta</taxon>
        <taxon>Embryophyta</taxon>
        <taxon>Tracheophyta</taxon>
        <taxon>Spermatophyta</taxon>
        <taxon>Magnoliopsida</taxon>
        <taxon>eudicotyledons</taxon>
        <taxon>Gunneridae</taxon>
        <taxon>Pentapetalae</taxon>
        <taxon>asterids</taxon>
        <taxon>Ericales</taxon>
        <taxon>Actinidiaceae</taxon>
        <taxon>Actinidia</taxon>
    </lineage>
</organism>
<evidence type="ECO:0000313" key="3">
    <source>
        <dbReference type="Proteomes" id="UP000585474"/>
    </source>
</evidence>
<evidence type="ECO:0000313" key="2">
    <source>
        <dbReference type="EMBL" id="GFY85407.1"/>
    </source>
</evidence>
<accession>A0A7J0EIE0</accession>
<sequence>MHLFSLQAAKLFIEDCWACVYLLEVLLVDHPHRPYWHGQVNRLLIDTTGGARHAPNYYIWPDLIHSKLDPILLLGPTILKHCTPPPAIMQPPHALKPPPTEEAVMEPKESTLPCLEPRGIIKLNPLWRGPTRDPQCQTKSGWRFTGETARKGSNARKIFPPEKVNNSDRQVRAKRTNPEIPNLIHAKDRGNGSSREVHSLEIHSGSQTRGCPPDPLASGAYTNLPSKNGTLCNYSKRYWELYNEIKECSEELAVVSYKVGAVGLTLGEKRWEDLTLNPPANLRDLMFRVKMFARLEDDFQQAERVWGLCPEVTGRSKNEGKVQQTMKIR</sequence>
<feature type="compositionally biased region" description="Basic and acidic residues" evidence="1">
    <location>
        <begin position="185"/>
        <end position="201"/>
    </location>
</feature>
<proteinExistence type="predicted"/>
<protein>
    <submittedName>
        <fullName evidence="2">Uncharacterized protein</fullName>
    </submittedName>
</protein>
<reference evidence="2 3" key="1">
    <citation type="submission" date="2019-07" db="EMBL/GenBank/DDBJ databases">
        <title>De Novo Assembly of kiwifruit Actinidia rufa.</title>
        <authorList>
            <person name="Sugita-Konishi S."/>
            <person name="Sato K."/>
            <person name="Mori E."/>
            <person name="Abe Y."/>
            <person name="Kisaki G."/>
            <person name="Hamano K."/>
            <person name="Suezawa K."/>
            <person name="Otani M."/>
            <person name="Fukuda T."/>
            <person name="Manabe T."/>
            <person name="Gomi K."/>
            <person name="Tabuchi M."/>
            <person name="Akimitsu K."/>
            <person name="Kataoka I."/>
        </authorList>
    </citation>
    <scope>NUCLEOTIDE SEQUENCE [LARGE SCALE GENOMIC DNA]</scope>
    <source>
        <strain evidence="3">cv. Fuchu</strain>
    </source>
</reference>
<dbReference type="OrthoDB" id="1685975at2759"/>
<dbReference type="EMBL" id="BJWL01000004">
    <property type="protein sequence ID" value="GFY85407.1"/>
    <property type="molecule type" value="Genomic_DNA"/>
</dbReference>
<gene>
    <name evidence="2" type="ORF">Acr_04g0001450</name>
</gene>